<comment type="caution">
    <text evidence="1">The sequence shown here is derived from an EMBL/GenBank/DDBJ whole genome shotgun (WGS) entry which is preliminary data.</text>
</comment>
<gene>
    <name evidence="1" type="ORF">B5C08_06600</name>
</gene>
<dbReference type="NCBIfam" id="TIGR03711">
    <property type="entry name" value="acc_sec_asp3"/>
    <property type="match status" value="1"/>
</dbReference>
<reference evidence="1 2" key="1">
    <citation type="journal article" date="2017" name="PLoS ONE">
        <title>Development of a real-time PCR for detection of Staphylococcus pseudintermedius using a novel automated comparison of whole-genome sequences.</title>
        <authorList>
            <person name="Verstappen K.M."/>
            <person name="Huijbregts L."/>
            <person name="Spaninks M."/>
            <person name="Wagenaar J.A."/>
            <person name="Fluit A.C."/>
            <person name="Duim B."/>
        </authorList>
    </citation>
    <scope>NUCLEOTIDE SEQUENCE [LARGE SCALE GENOMIC DNA]</scope>
    <source>
        <strain evidence="1 2">215070706401-1</strain>
    </source>
</reference>
<dbReference type="RefSeq" id="WP_096593610.1">
    <property type="nucleotide sequence ID" value="NZ_MWUU01000007.1"/>
</dbReference>
<dbReference type="InterPro" id="IPR022259">
    <property type="entry name" value="Acessory_Sec_prot_Asp3"/>
</dbReference>
<dbReference type="EMBL" id="MWUU01000007">
    <property type="protein sequence ID" value="PCF55315.1"/>
    <property type="molecule type" value="Genomic_DNA"/>
</dbReference>
<dbReference type="AlphaFoldDB" id="A0A2A4GXZ8"/>
<dbReference type="Proteomes" id="UP000218335">
    <property type="component" value="Unassembled WGS sequence"/>
</dbReference>
<sequence length="308" mass="35238">MKEINQFNIRWTQIVTETFMYGSILRFKPTETLFENELMPSGIVIHEWKMITAYDEESLVPALPILKKNKTYHFKFEYEAKPAGTVYFKIVFKRRNGTVCDTKIIKGYEEDVMMPAEAYSYVVQMINKASKSLAFRQIIIQDVMHHRVSSLDVEVSEMLNVDPTVQFATVIFVDNEGVQEDAIRHINNCILVTNWNQSHMGRVISALKSALEPYQSRYILQFVGYSARSNEMAYSMGAQMDATVFATPIRHPELQQQLGTSEKMMNCATIYQRTDDDLGSSMELVAPILNQSHQLYGLEGQWVNGGGL</sequence>
<evidence type="ECO:0000313" key="2">
    <source>
        <dbReference type="Proteomes" id="UP000218335"/>
    </source>
</evidence>
<protein>
    <submittedName>
        <fullName evidence="1">Accessory Sec system protein Asp3</fullName>
    </submittedName>
</protein>
<proteinExistence type="predicted"/>
<organism evidence="1 2">
    <name type="scientific">Staphylococcus delphini</name>
    <dbReference type="NCBI Taxonomy" id="53344"/>
    <lineage>
        <taxon>Bacteria</taxon>
        <taxon>Bacillati</taxon>
        <taxon>Bacillota</taxon>
        <taxon>Bacilli</taxon>
        <taxon>Bacillales</taxon>
        <taxon>Staphylococcaceae</taxon>
        <taxon>Staphylococcus</taxon>
        <taxon>Staphylococcus intermedius group</taxon>
    </lineage>
</organism>
<dbReference type="Pfam" id="PF15432">
    <property type="entry name" value="Sec-ASP3"/>
    <property type="match status" value="1"/>
</dbReference>
<accession>A0A2A4GXZ8</accession>
<name>A0A2A4GXZ8_9STAP</name>
<dbReference type="GO" id="GO:0015031">
    <property type="term" value="P:protein transport"/>
    <property type="evidence" value="ECO:0007669"/>
    <property type="project" value="InterPro"/>
</dbReference>
<evidence type="ECO:0000313" key="1">
    <source>
        <dbReference type="EMBL" id="PCF55315.1"/>
    </source>
</evidence>